<dbReference type="AlphaFoldDB" id="A0A9P6UP38"/>
<protein>
    <submittedName>
        <fullName evidence="3">THUMP domain-containing protein 1</fullName>
    </submittedName>
</protein>
<keyword evidence="4" id="KW-1185">Reference proteome</keyword>
<proteinExistence type="predicted"/>
<dbReference type="Pfam" id="PF02926">
    <property type="entry name" value="THUMP"/>
    <property type="match status" value="1"/>
</dbReference>
<dbReference type="InterPro" id="IPR040183">
    <property type="entry name" value="THUMPD1-like"/>
</dbReference>
<evidence type="ECO:0000256" key="1">
    <source>
        <dbReference type="SAM" id="MobiDB-lite"/>
    </source>
</evidence>
<sequence length="315" mass="34888">MGGNKRKGGAGAQEKGGKKAKVDIHKIGKYLPGGFPIDPKMKGVMVTCARGRETQAGKEACDLLSEYAQKLYGDDFNDEPTEQDEDESIEDAIAREVAQAKKTKGGKKFLPLSTGTDCVIFIRAMNIEPAKLCHFVLSDLQKSGSKRTRYCMRFIPVDETSYANMDDIETMSERVFKPYFHAEDQKPTTFKIIPKIRHNDKVERDALLKKLAALAGQGQSHTVSMDDPEYMILAEVIKVLLAVLAAAKLSICFMGVVRDYEKLKKYNIQSIFEAAQKNDNEEEAPKGDDMKKGDGEKKEEATTSEEAPAEETASS</sequence>
<dbReference type="Proteomes" id="UP000823405">
    <property type="component" value="Unassembled WGS sequence"/>
</dbReference>
<accession>A0A9P6UP38</accession>
<evidence type="ECO:0000313" key="4">
    <source>
        <dbReference type="Proteomes" id="UP000823405"/>
    </source>
</evidence>
<dbReference type="EMBL" id="JAAAIN010000523">
    <property type="protein sequence ID" value="KAG0313330.1"/>
    <property type="molecule type" value="Genomic_DNA"/>
</dbReference>
<dbReference type="GO" id="GO:0006400">
    <property type="term" value="P:tRNA modification"/>
    <property type="evidence" value="ECO:0007669"/>
    <property type="project" value="InterPro"/>
</dbReference>
<dbReference type="CDD" id="cd11717">
    <property type="entry name" value="THUMP_THUMPD1_like"/>
    <property type="match status" value="1"/>
</dbReference>
<dbReference type="OrthoDB" id="367221at2759"/>
<evidence type="ECO:0000259" key="2">
    <source>
        <dbReference type="Pfam" id="PF02926"/>
    </source>
</evidence>
<dbReference type="SUPFAM" id="SSF143437">
    <property type="entry name" value="THUMP domain-like"/>
    <property type="match status" value="1"/>
</dbReference>
<feature type="region of interest" description="Disordered" evidence="1">
    <location>
        <begin position="1"/>
        <end position="20"/>
    </location>
</feature>
<organism evidence="3 4">
    <name type="scientific">Linnemannia gamsii</name>
    <dbReference type="NCBI Taxonomy" id="64522"/>
    <lineage>
        <taxon>Eukaryota</taxon>
        <taxon>Fungi</taxon>
        <taxon>Fungi incertae sedis</taxon>
        <taxon>Mucoromycota</taxon>
        <taxon>Mortierellomycotina</taxon>
        <taxon>Mortierellomycetes</taxon>
        <taxon>Mortierellales</taxon>
        <taxon>Mortierellaceae</taxon>
        <taxon>Linnemannia</taxon>
    </lineage>
</organism>
<dbReference type="Gene3D" id="3.30.2300.10">
    <property type="entry name" value="THUMP superfamily"/>
    <property type="match status" value="1"/>
</dbReference>
<feature type="compositionally biased region" description="Low complexity" evidence="1">
    <location>
        <begin position="304"/>
        <end position="315"/>
    </location>
</feature>
<feature type="region of interest" description="Disordered" evidence="1">
    <location>
        <begin position="274"/>
        <end position="315"/>
    </location>
</feature>
<dbReference type="InterPro" id="IPR004114">
    <property type="entry name" value="THUMP_dom"/>
</dbReference>
<evidence type="ECO:0000313" key="3">
    <source>
        <dbReference type="EMBL" id="KAG0313330.1"/>
    </source>
</evidence>
<feature type="compositionally biased region" description="Basic and acidic residues" evidence="1">
    <location>
        <begin position="276"/>
        <end position="301"/>
    </location>
</feature>
<reference evidence="3" key="1">
    <citation type="journal article" date="2020" name="Fungal Divers.">
        <title>Resolving the Mortierellaceae phylogeny through synthesis of multi-gene phylogenetics and phylogenomics.</title>
        <authorList>
            <person name="Vandepol N."/>
            <person name="Liber J."/>
            <person name="Desiro A."/>
            <person name="Na H."/>
            <person name="Kennedy M."/>
            <person name="Barry K."/>
            <person name="Grigoriev I.V."/>
            <person name="Miller A.N."/>
            <person name="O'Donnell K."/>
            <person name="Stajich J.E."/>
            <person name="Bonito G."/>
        </authorList>
    </citation>
    <scope>NUCLEOTIDE SEQUENCE</scope>
    <source>
        <strain evidence="3">NVP60</strain>
    </source>
</reference>
<dbReference type="PANTHER" id="PTHR13452">
    <property type="entry name" value="THUMP DOMAIN CONTAINING PROTEIN 1-RELATED"/>
    <property type="match status" value="1"/>
</dbReference>
<dbReference type="PANTHER" id="PTHR13452:SF10">
    <property type="entry name" value="THUMP DOMAIN-CONTAINING PROTEIN 1"/>
    <property type="match status" value="1"/>
</dbReference>
<comment type="caution">
    <text evidence="3">The sequence shown here is derived from an EMBL/GenBank/DDBJ whole genome shotgun (WGS) entry which is preliminary data.</text>
</comment>
<dbReference type="GO" id="GO:0003723">
    <property type="term" value="F:RNA binding"/>
    <property type="evidence" value="ECO:0007669"/>
    <property type="project" value="InterPro"/>
</dbReference>
<gene>
    <name evidence="3" type="primary">THUMPD1</name>
    <name evidence="3" type="ORF">BGZ97_010275</name>
</gene>
<feature type="domain" description="THUMP" evidence="2">
    <location>
        <begin position="162"/>
        <end position="238"/>
    </location>
</feature>
<name>A0A9P6UP38_9FUNG</name>